<evidence type="ECO:0000313" key="2">
    <source>
        <dbReference type="EMBL" id="CAE8663773.1"/>
    </source>
</evidence>
<feature type="compositionally biased region" description="Low complexity" evidence="1">
    <location>
        <begin position="35"/>
        <end position="66"/>
    </location>
</feature>
<dbReference type="Proteomes" id="UP000626109">
    <property type="component" value="Unassembled WGS sequence"/>
</dbReference>
<dbReference type="PANTHER" id="PTHR24330">
    <property type="entry name" value="HOMEOBOX PROTEIN BARH-LIKE"/>
    <property type="match status" value="1"/>
</dbReference>
<dbReference type="InterPro" id="IPR036612">
    <property type="entry name" value="KH_dom_type_1_sf"/>
</dbReference>
<evidence type="ECO:0008006" key="4">
    <source>
        <dbReference type="Google" id="ProtNLM"/>
    </source>
</evidence>
<sequence length="642" mass="72501">MASPDFDSDDDVLDDLYRSIEGRYIAERDRVQPGNSNNDNDNNDNNNSNNSNNSNNNSNNNNNNNNVAGASVPACEAALPGHASQQQRQQLEQQRQQQEEEEQQQRRREASESQESAQAASIATSVPLHHSVSPPKPPVFSCKQEPSMSGDIQCYGFEHQQFHQQYLQQQLQQQQQQQQQQRQQHILHVLQQQQQKRQQQQEHQQQQQQEQEQRQQEQQQQQLHIATFRTGTSSVIAPDPGRQKALADKSEAFVARSSDSRSPGLQVGTAVVNRNNNNNSSSSNRTPAGDFGTWPLSDAQPSDGQRSHLQAKLLEDGRPNMVEQATLGQESPCFLKMLVPDATAEDIIGKRWYIIKDTRCSLQISRSFFLGTRLRTLLLCGLGIRDLSECVRRVLQFDVGREHESLLQCNKGRDYVFDGENDNFPVRVNIVVPDSSVSSIIGKDGRLVLVKKTGCLIRFSTPHSPMKEILMSIVGKRTIAGAVISICSILQKHTRFEQHLNLEYDVEIPMGSWLTKRETRYSKSGQVLVHPDDAAVLERGELVQHVLQAAEKDWLDWRIWRRSVKSAEKDWLDSLDWRMWKRSVKKATKTKLLDLVQEIWVCRDGQGLSQSEAITSAAPATLGPLPPSGFVAAPDLNIAQFQ</sequence>
<feature type="region of interest" description="Disordered" evidence="1">
    <location>
        <begin position="203"/>
        <end position="222"/>
    </location>
</feature>
<name>A0A813J5Z9_POLGL</name>
<protein>
    <recommendedName>
        <fullName evidence="4">K Homology domain-containing protein</fullName>
    </recommendedName>
</protein>
<feature type="region of interest" description="Disordered" evidence="1">
    <location>
        <begin position="229"/>
        <end position="307"/>
    </location>
</feature>
<evidence type="ECO:0000256" key="1">
    <source>
        <dbReference type="SAM" id="MobiDB-lite"/>
    </source>
</evidence>
<dbReference type="EMBL" id="CAJNNW010018960">
    <property type="protein sequence ID" value="CAE8663773.1"/>
    <property type="molecule type" value="Genomic_DNA"/>
</dbReference>
<proteinExistence type="predicted"/>
<feature type="compositionally biased region" description="Low complexity" evidence="1">
    <location>
        <begin position="83"/>
        <end position="96"/>
    </location>
</feature>
<dbReference type="SUPFAM" id="SSF54791">
    <property type="entry name" value="Eukaryotic type KH-domain (KH-domain type I)"/>
    <property type="match status" value="1"/>
</dbReference>
<feature type="compositionally biased region" description="Basic and acidic residues" evidence="1">
    <location>
        <begin position="241"/>
        <end position="251"/>
    </location>
</feature>
<organism evidence="2 3">
    <name type="scientific">Polarella glacialis</name>
    <name type="common">Dinoflagellate</name>
    <dbReference type="NCBI Taxonomy" id="89957"/>
    <lineage>
        <taxon>Eukaryota</taxon>
        <taxon>Sar</taxon>
        <taxon>Alveolata</taxon>
        <taxon>Dinophyceae</taxon>
        <taxon>Suessiales</taxon>
        <taxon>Suessiaceae</taxon>
        <taxon>Polarella</taxon>
    </lineage>
</organism>
<accession>A0A813J5Z9</accession>
<feature type="compositionally biased region" description="Low complexity" evidence="1">
    <location>
        <begin position="273"/>
        <end position="285"/>
    </location>
</feature>
<feature type="region of interest" description="Disordered" evidence="1">
    <location>
        <begin position="23"/>
        <end position="147"/>
    </location>
</feature>
<dbReference type="InterPro" id="IPR052145">
    <property type="entry name" value="Mediator/Homeobox_domain"/>
</dbReference>
<evidence type="ECO:0000313" key="3">
    <source>
        <dbReference type="Proteomes" id="UP000626109"/>
    </source>
</evidence>
<dbReference type="AlphaFoldDB" id="A0A813J5Z9"/>
<comment type="caution">
    <text evidence="2">The sequence shown here is derived from an EMBL/GenBank/DDBJ whole genome shotgun (WGS) entry which is preliminary data.</text>
</comment>
<dbReference type="GO" id="GO:0003723">
    <property type="term" value="F:RNA binding"/>
    <property type="evidence" value="ECO:0007669"/>
    <property type="project" value="InterPro"/>
</dbReference>
<gene>
    <name evidence="2" type="ORF">PGLA2088_LOCUS15368</name>
</gene>
<dbReference type="PANTHER" id="PTHR24330:SF19">
    <property type="entry name" value="MEDIATOR OF RNA POLYMERASE II TRANSCRIPTION SUBUNIT 29"/>
    <property type="match status" value="1"/>
</dbReference>
<reference evidence="2" key="1">
    <citation type="submission" date="2021-02" db="EMBL/GenBank/DDBJ databases">
        <authorList>
            <person name="Dougan E. K."/>
            <person name="Rhodes N."/>
            <person name="Thang M."/>
            <person name="Chan C."/>
        </authorList>
    </citation>
    <scope>NUCLEOTIDE SEQUENCE</scope>
</reference>